<name>A0A6B0QY22_9CETA</name>
<gene>
    <name evidence="1" type="ORF">E5288_WYG010853</name>
</gene>
<protein>
    <submittedName>
        <fullName evidence="1">Uncharacterized protein</fullName>
    </submittedName>
</protein>
<evidence type="ECO:0000313" key="2">
    <source>
        <dbReference type="Proteomes" id="UP000322234"/>
    </source>
</evidence>
<proteinExistence type="predicted"/>
<organism evidence="1 2">
    <name type="scientific">Bos mutus</name>
    <name type="common">wild yak</name>
    <dbReference type="NCBI Taxonomy" id="72004"/>
    <lineage>
        <taxon>Eukaryota</taxon>
        <taxon>Metazoa</taxon>
        <taxon>Chordata</taxon>
        <taxon>Craniata</taxon>
        <taxon>Vertebrata</taxon>
        <taxon>Euteleostomi</taxon>
        <taxon>Mammalia</taxon>
        <taxon>Eutheria</taxon>
        <taxon>Laurasiatheria</taxon>
        <taxon>Artiodactyla</taxon>
        <taxon>Ruminantia</taxon>
        <taxon>Pecora</taxon>
        <taxon>Bovidae</taxon>
        <taxon>Bovinae</taxon>
        <taxon>Bos</taxon>
    </lineage>
</organism>
<keyword evidence="2" id="KW-1185">Reference proteome</keyword>
<accession>A0A6B0QY22</accession>
<sequence>MSVGERDASSFRGYKLQISDPAGGPCALMDCLLPLPTAWISQPVSDTEMLLMRQRSPQRWKIGRNKAVEGKLDSKVKLRDTSVFLVSLNGGSSESSWDWKRLALLAAMGRACFVGLCTLQIGEEQRDSVFFFAEMEEKKQAPNNQTPKPTFKK</sequence>
<evidence type="ECO:0000313" key="1">
    <source>
        <dbReference type="EMBL" id="MXQ82425.1"/>
    </source>
</evidence>
<reference evidence="1" key="1">
    <citation type="submission" date="2019-10" db="EMBL/GenBank/DDBJ databases">
        <title>The sequence and de novo assembly of the wild yak genome.</title>
        <authorList>
            <person name="Liu Y."/>
        </authorList>
    </citation>
    <scope>NUCLEOTIDE SEQUENCE [LARGE SCALE GENOMIC DNA]</scope>
    <source>
        <strain evidence="1">WY2019</strain>
    </source>
</reference>
<dbReference type="EMBL" id="VBQZ03000012">
    <property type="protein sequence ID" value="MXQ82425.1"/>
    <property type="molecule type" value="Genomic_DNA"/>
</dbReference>
<dbReference type="AlphaFoldDB" id="A0A6B0QY22"/>
<dbReference type="Proteomes" id="UP000322234">
    <property type="component" value="Unassembled WGS sequence"/>
</dbReference>
<comment type="caution">
    <text evidence="1">The sequence shown here is derived from an EMBL/GenBank/DDBJ whole genome shotgun (WGS) entry which is preliminary data.</text>
</comment>